<name>A0A1E5L633_9FIRM</name>
<dbReference type="GO" id="GO:0032259">
    <property type="term" value="P:methylation"/>
    <property type="evidence" value="ECO:0007669"/>
    <property type="project" value="UniProtKB-KW"/>
</dbReference>
<dbReference type="Pfam" id="PF08241">
    <property type="entry name" value="Methyltransf_11"/>
    <property type="match status" value="1"/>
</dbReference>
<dbReference type="PANTHER" id="PTHR44068:SF11">
    <property type="entry name" value="GERANYL DIPHOSPHATE 2-C-METHYLTRANSFERASE"/>
    <property type="match status" value="1"/>
</dbReference>
<dbReference type="GO" id="GO:0008757">
    <property type="term" value="F:S-adenosylmethionine-dependent methyltransferase activity"/>
    <property type="evidence" value="ECO:0007669"/>
    <property type="project" value="InterPro"/>
</dbReference>
<keyword evidence="1 3" id="KW-0808">Transferase</keyword>
<feature type="domain" description="Methyltransferase type 11" evidence="2">
    <location>
        <begin position="63"/>
        <end position="161"/>
    </location>
</feature>
<dbReference type="InterPro" id="IPR013216">
    <property type="entry name" value="Methyltransf_11"/>
</dbReference>
<dbReference type="Gene3D" id="3.40.50.150">
    <property type="entry name" value="Vaccinia Virus protein VP39"/>
    <property type="match status" value="1"/>
</dbReference>
<organism evidence="3 4">
    <name type="scientific">Desulfuribacillus stibiiarsenatis</name>
    <dbReference type="NCBI Taxonomy" id="1390249"/>
    <lineage>
        <taxon>Bacteria</taxon>
        <taxon>Bacillati</taxon>
        <taxon>Bacillota</taxon>
        <taxon>Desulfuribacillia</taxon>
        <taxon>Desulfuribacillales</taxon>
        <taxon>Desulfuribacillaceae</taxon>
        <taxon>Desulfuribacillus</taxon>
    </lineage>
</organism>
<dbReference type="Proteomes" id="UP000095255">
    <property type="component" value="Unassembled WGS sequence"/>
</dbReference>
<reference evidence="3 4" key="1">
    <citation type="submission" date="2016-09" db="EMBL/GenBank/DDBJ databases">
        <title>Desulfuribacillus arsenicus sp. nov., an obligately anaerobic, dissimilatory arsenic- and antimonate-reducing bacterium isolated from anoxic sediments.</title>
        <authorList>
            <person name="Abin C.A."/>
            <person name="Hollibaugh J.T."/>
        </authorList>
    </citation>
    <scope>NUCLEOTIDE SEQUENCE [LARGE SCALE GENOMIC DNA]</scope>
    <source>
        <strain evidence="3 4">MLFW-2</strain>
    </source>
</reference>
<dbReference type="RefSeq" id="WP_069702290.1">
    <property type="nucleotide sequence ID" value="NZ_MJAT01000022.1"/>
</dbReference>
<keyword evidence="4" id="KW-1185">Reference proteome</keyword>
<dbReference type="OrthoDB" id="9810615at2"/>
<dbReference type="EMBL" id="MJAT01000022">
    <property type="protein sequence ID" value="OEH85463.1"/>
    <property type="molecule type" value="Genomic_DNA"/>
</dbReference>
<gene>
    <name evidence="3" type="ORF">BHU72_05090</name>
</gene>
<evidence type="ECO:0000313" key="3">
    <source>
        <dbReference type="EMBL" id="OEH85463.1"/>
    </source>
</evidence>
<dbReference type="InterPro" id="IPR029063">
    <property type="entry name" value="SAM-dependent_MTases_sf"/>
</dbReference>
<evidence type="ECO:0000313" key="4">
    <source>
        <dbReference type="Proteomes" id="UP000095255"/>
    </source>
</evidence>
<dbReference type="SUPFAM" id="SSF53335">
    <property type="entry name" value="S-adenosyl-L-methionine-dependent methyltransferases"/>
    <property type="match status" value="1"/>
</dbReference>
<sequence length="296" mass="34023">MTVNASFCKVINKFFPVPVHPFNLANEGKQSYAEWQFERGEETIRFFRNFTTTEEMFKDKIVLDIGCGAGGKTLYYATLGAKVVFGIDPVEKYKEEATQLATKKGLQDITTFITGDAAKMPFESNVIDTIIMNDAMEHVDDPVAVLNECYRVLRKGGKLYINFPPYHHPYGAHLSDVIGIPWVHKLFDEPTLVQVYKDLVQKYPDANERINFRIGKKQGGSEYFSYINKMTLERFDRILGIVPFQVLYHEYVPLRPYFKTLSILPVFQEYFVKMVVCVLEKASTKTHTSIYDETNA</sequence>
<evidence type="ECO:0000256" key="1">
    <source>
        <dbReference type="ARBA" id="ARBA00022679"/>
    </source>
</evidence>
<evidence type="ECO:0000259" key="2">
    <source>
        <dbReference type="Pfam" id="PF08241"/>
    </source>
</evidence>
<dbReference type="InterPro" id="IPR050447">
    <property type="entry name" value="Erg6_SMT_methyltransf"/>
</dbReference>
<dbReference type="CDD" id="cd02440">
    <property type="entry name" value="AdoMet_MTases"/>
    <property type="match status" value="1"/>
</dbReference>
<comment type="caution">
    <text evidence="3">The sequence shown here is derived from an EMBL/GenBank/DDBJ whole genome shotgun (WGS) entry which is preliminary data.</text>
</comment>
<dbReference type="STRING" id="1390249.BHU72_05090"/>
<accession>A0A1E5L633</accession>
<dbReference type="AlphaFoldDB" id="A0A1E5L633"/>
<dbReference type="PANTHER" id="PTHR44068">
    <property type="entry name" value="ZGC:194242"/>
    <property type="match status" value="1"/>
</dbReference>
<keyword evidence="3" id="KW-0489">Methyltransferase</keyword>
<proteinExistence type="predicted"/>
<protein>
    <submittedName>
        <fullName evidence="3">Methyltransferase</fullName>
    </submittedName>
</protein>